<dbReference type="EMBL" id="LAZR01000107">
    <property type="protein sequence ID" value="KKN90798.1"/>
    <property type="molecule type" value="Genomic_DNA"/>
</dbReference>
<evidence type="ECO:0000313" key="1">
    <source>
        <dbReference type="EMBL" id="KKN90798.1"/>
    </source>
</evidence>
<organism evidence="1">
    <name type="scientific">marine sediment metagenome</name>
    <dbReference type="NCBI Taxonomy" id="412755"/>
    <lineage>
        <taxon>unclassified sequences</taxon>
        <taxon>metagenomes</taxon>
        <taxon>ecological metagenomes</taxon>
    </lineage>
</organism>
<comment type="caution">
    <text evidence="1">The sequence shown here is derived from an EMBL/GenBank/DDBJ whole genome shotgun (WGS) entry which is preliminary data.</text>
</comment>
<accession>A0A0F9XFY9</accession>
<dbReference type="AlphaFoldDB" id="A0A0F9XFY9"/>
<proteinExistence type="predicted"/>
<sequence length="172" mass="20191">MEDAGFENLTVEQLQKYIKQTKDRIAIITNTEKIKNTIKKDEAPTNITVNIEDIYTTRTVIKTEETITAFYEIARAGGKGLINQILYKTDSNDYTVQIFLDNYTLFDRDYSYFYDYSSILENISAYDLAGYYYLSIRTLNFLEKFIINVVPNSSITFNEIHVKYTIRDEHYI</sequence>
<protein>
    <submittedName>
        <fullName evidence="1">Uncharacterized protein</fullName>
    </submittedName>
</protein>
<reference evidence="1" key="1">
    <citation type="journal article" date="2015" name="Nature">
        <title>Complex archaea that bridge the gap between prokaryotes and eukaryotes.</title>
        <authorList>
            <person name="Spang A."/>
            <person name="Saw J.H."/>
            <person name="Jorgensen S.L."/>
            <person name="Zaremba-Niedzwiedzka K."/>
            <person name="Martijn J."/>
            <person name="Lind A.E."/>
            <person name="van Eijk R."/>
            <person name="Schleper C."/>
            <person name="Guy L."/>
            <person name="Ettema T.J."/>
        </authorList>
    </citation>
    <scope>NUCLEOTIDE SEQUENCE</scope>
</reference>
<gene>
    <name evidence="1" type="ORF">LCGC14_0223810</name>
</gene>
<name>A0A0F9XFY9_9ZZZZ</name>